<protein>
    <submittedName>
        <fullName evidence="13">Membrane protein</fullName>
    </submittedName>
</protein>
<keyword evidence="8" id="KW-1015">Disulfide bond</keyword>
<evidence type="ECO:0000256" key="6">
    <source>
        <dbReference type="ARBA" id="ARBA00023002"/>
    </source>
</evidence>
<keyword evidence="7 11" id="KW-0472">Membrane</keyword>
<feature type="transmembrane region" description="Helical" evidence="11">
    <location>
        <begin position="187"/>
        <end position="211"/>
    </location>
</feature>
<dbReference type="GO" id="GO:0048038">
    <property type="term" value="F:quinone binding"/>
    <property type="evidence" value="ECO:0007669"/>
    <property type="project" value="UniProtKB-KW"/>
</dbReference>
<feature type="transmembrane region" description="Helical" evidence="11">
    <location>
        <begin position="118"/>
        <end position="139"/>
    </location>
</feature>
<sequence>MRRSPADLVEPEAADDPAASEADAAGPYPRLLPYLLLIGGAVGLLAAFVLTIERIALLKNPEYVPSCSINPVLSCGSVMTTPQAELFGFPNPLLGIAGFAIVTAVGAAILAGAVFRRWFWVGLQLGVTAGVVFVHWLIYQSLYNIGALCPYCMVVWAVMAPIFWYVTLHNLARYTRRGGARRAVEVLTSYHSVALTVWFLVVITLIGIRFWSYWSTLV</sequence>
<name>A0A919RRG4_9ACTN</name>
<evidence type="ECO:0000259" key="12">
    <source>
        <dbReference type="SMART" id="SM00756"/>
    </source>
</evidence>
<comment type="subcellular location">
    <subcellularLocation>
        <location evidence="1">Membrane</location>
        <topology evidence="1">Multi-pass membrane protein</topology>
    </subcellularLocation>
</comment>
<evidence type="ECO:0000256" key="11">
    <source>
        <dbReference type="SAM" id="Phobius"/>
    </source>
</evidence>
<dbReference type="CDD" id="cd12922">
    <property type="entry name" value="VKOR_5"/>
    <property type="match status" value="1"/>
</dbReference>
<keyword evidence="14" id="KW-1185">Reference proteome</keyword>
<evidence type="ECO:0000256" key="5">
    <source>
        <dbReference type="ARBA" id="ARBA00022989"/>
    </source>
</evidence>
<dbReference type="GO" id="GO:0016020">
    <property type="term" value="C:membrane"/>
    <property type="evidence" value="ECO:0007669"/>
    <property type="project" value="UniProtKB-SubCell"/>
</dbReference>
<evidence type="ECO:0000256" key="2">
    <source>
        <dbReference type="ARBA" id="ARBA00006214"/>
    </source>
</evidence>
<feature type="domain" description="Vitamin K epoxide reductase" evidence="12">
    <location>
        <begin position="29"/>
        <end position="170"/>
    </location>
</feature>
<keyword evidence="4" id="KW-0874">Quinone</keyword>
<feature type="transmembrane region" description="Helical" evidence="11">
    <location>
        <begin position="145"/>
        <end position="166"/>
    </location>
</feature>
<evidence type="ECO:0000256" key="9">
    <source>
        <dbReference type="ARBA" id="ARBA00023284"/>
    </source>
</evidence>
<reference evidence="13" key="1">
    <citation type="submission" date="2021-01" db="EMBL/GenBank/DDBJ databases">
        <title>Whole genome shotgun sequence of Sinosporangium siamense NBRC 109515.</title>
        <authorList>
            <person name="Komaki H."/>
            <person name="Tamura T."/>
        </authorList>
    </citation>
    <scope>NUCLEOTIDE SEQUENCE</scope>
    <source>
        <strain evidence="13">NBRC 109515</strain>
    </source>
</reference>
<dbReference type="InterPro" id="IPR038354">
    <property type="entry name" value="VKOR_sf"/>
</dbReference>
<evidence type="ECO:0000256" key="3">
    <source>
        <dbReference type="ARBA" id="ARBA00022692"/>
    </source>
</evidence>
<evidence type="ECO:0000256" key="4">
    <source>
        <dbReference type="ARBA" id="ARBA00022719"/>
    </source>
</evidence>
<keyword evidence="9" id="KW-0676">Redox-active center</keyword>
<dbReference type="SMART" id="SM00756">
    <property type="entry name" value="VKc"/>
    <property type="match status" value="1"/>
</dbReference>
<evidence type="ECO:0000256" key="8">
    <source>
        <dbReference type="ARBA" id="ARBA00023157"/>
    </source>
</evidence>
<organism evidence="13 14">
    <name type="scientific">Sinosporangium siamense</name>
    <dbReference type="NCBI Taxonomy" id="1367973"/>
    <lineage>
        <taxon>Bacteria</taxon>
        <taxon>Bacillati</taxon>
        <taxon>Actinomycetota</taxon>
        <taxon>Actinomycetes</taxon>
        <taxon>Streptosporangiales</taxon>
        <taxon>Streptosporangiaceae</taxon>
        <taxon>Sinosporangium</taxon>
    </lineage>
</organism>
<dbReference type="GO" id="GO:0016491">
    <property type="term" value="F:oxidoreductase activity"/>
    <property type="evidence" value="ECO:0007669"/>
    <property type="project" value="UniProtKB-KW"/>
</dbReference>
<comment type="caution">
    <text evidence="13">The sequence shown here is derived from an EMBL/GenBank/DDBJ whole genome shotgun (WGS) entry which is preliminary data.</text>
</comment>
<dbReference type="AlphaFoldDB" id="A0A919RRG4"/>
<evidence type="ECO:0000313" key="13">
    <source>
        <dbReference type="EMBL" id="GII96894.1"/>
    </source>
</evidence>
<evidence type="ECO:0000256" key="1">
    <source>
        <dbReference type="ARBA" id="ARBA00004141"/>
    </source>
</evidence>
<feature type="transmembrane region" description="Helical" evidence="11">
    <location>
        <begin position="93"/>
        <end position="111"/>
    </location>
</feature>
<dbReference type="Pfam" id="PF07884">
    <property type="entry name" value="VKOR"/>
    <property type="match status" value="1"/>
</dbReference>
<keyword evidence="6" id="KW-0560">Oxidoreductase</keyword>
<proteinExistence type="inferred from homology"/>
<gene>
    <name evidence="13" type="ORF">Ssi02_71250</name>
</gene>
<feature type="transmembrane region" description="Helical" evidence="11">
    <location>
        <begin position="31"/>
        <end position="51"/>
    </location>
</feature>
<feature type="region of interest" description="Disordered" evidence="10">
    <location>
        <begin position="1"/>
        <end position="22"/>
    </location>
</feature>
<keyword evidence="5 11" id="KW-1133">Transmembrane helix</keyword>
<dbReference type="InterPro" id="IPR012932">
    <property type="entry name" value="VKOR"/>
</dbReference>
<evidence type="ECO:0000313" key="14">
    <source>
        <dbReference type="Proteomes" id="UP000606172"/>
    </source>
</evidence>
<evidence type="ECO:0000256" key="10">
    <source>
        <dbReference type="SAM" id="MobiDB-lite"/>
    </source>
</evidence>
<evidence type="ECO:0000256" key="7">
    <source>
        <dbReference type="ARBA" id="ARBA00023136"/>
    </source>
</evidence>
<dbReference type="Gene3D" id="1.20.1440.130">
    <property type="entry name" value="VKOR domain"/>
    <property type="match status" value="1"/>
</dbReference>
<accession>A0A919RRG4</accession>
<dbReference type="Proteomes" id="UP000606172">
    <property type="component" value="Unassembled WGS sequence"/>
</dbReference>
<keyword evidence="3 11" id="KW-0812">Transmembrane</keyword>
<comment type="similarity">
    <text evidence="2">Belongs to the VKOR family.</text>
</comment>
<dbReference type="RefSeq" id="WP_204032085.1">
    <property type="nucleotide sequence ID" value="NZ_BOOW01000052.1"/>
</dbReference>
<dbReference type="InterPro" id="IPR041714">
    <property type="entry name" value="VKOR_Actinobacteria"/>
</dbReference>
<dbReference type="EMBL" id="BOOW01000052">
    <property type="protein sequence ID" value="GII96894.1"/>
    <property type="molecule type" value="Genomic_DNA"/>
</dbReference>